<dbReference type="KEGG" id="spaa:SPAPADRAFT_157657"/>
<dbReference type="SUPFAM" id="SSF109993">
    <property type="entry name" value="VPS9 domain"/>
    <property type="match status" value="1"/>
</dbReference>
<dbReference type="Pfam" id="PF02204">
    <property type="entry name" value="VPS9"/>
    <property type="match status" value="1"/>
</dbReference>
<evidence type="ECO:0000259" key="4">
    <source>
        <dbReference type="PROSITE" id="PS51140"/>
    </source>
</evidence>
<accession>G3AUE3</accession>
<dbReference type="GO" id="GO:0005829">
    <property type="term" value="C:cytosol"/>
    <property type="evidence" value="ECO:0007669"/>
    <property type="project" value="TreeGrafter"/>
</dbReference>
<evidence type="ECO:0008006" key="8">
    <source>
        <dbReference type="Google" id="ProtNLM"/>
    </source>
</evidence>
<evidence type="ECO:0000259" key="5">
    <source>
        <dbReference type="PROSITE" id="PS51205"/>
    </source>
</evidence>
<dbReference type="STRING" id="619300.G3AUE3"/>
<dbReference type="RefSeq" id="XP_007377490.1">
    <property type="nucleotide sequence ID" value="XM_007377428.1"/>
</dbReference>
<evidence type="ECO:0000256" key="1">
    <source>
        <dbReference type="ARBA" id="ARBA00022786"/>
    </source>
</evidence>
<evidence type="ECO:0000256" key="2">
    <source>
        <dbReference type="SAM" id="Coils"/>
    </source>
</evidence>
<dbReference type="InterPro" id="IPR003892">
    <property type="entry name" value="CUE"/>
</dbReference>
<dbReference type="HOGENOM" id="CLU_007625_3_3_1"/>
<dbReference type="Pfam" id="PF18151">
    <property type="entry name" value="DUF5601"/>
    <property type="match status" value="1"/>
</dbReference>
<name>G3AUE3_SPAPN</name>
<dbReference type="Gene3D" id="1.10.8.10">
    <property type="entry name" value="DNA helicase RuvA subunit, C-terminal domain"/>
    <property type="match status" value="1"/>
</dbReference>
<dbReference type="GeneID" id="18871093"/>
<reference evidence="6 7" key="1">
    <citation type="journal article" date="2011" name="Proc. Natl. Acad. Sci. U.S.A.">
        <title>Comparative genomics of xylose-fermenting fungi for enhanced biofuel production.</title>
        <authorList>
            <person name="Wohlbach D.J."/>
            <person name="Kuo A."/>
            <person name="Sato T.K."/>
            <person name="Potts K.M."/>
            <person name="Salamov A.A."/>
            <person name="LaButti K.M."/>
            <person name="Sun H."/>
            <person name="Clum A."/>
            <person name="Pangilinan J.L."/>
            <person name="Lindquist E.A."/>
            <person name="Lucas S."/>
            <person name="Lapidus A."/>
            <person name="Jin M."/>
            <person name="Gunawan C."/>
            <person name="Balan V."/>
            <person name="Dale B.E."/>
            <person name="Jeffries T.W."/>
            <person name="Zinkel R."/>
            <person name="Barry K.W."/>
            <person name="Grigoriev I.V."/>
            <person name="Gasch A.P."/>
        </authorList>
    </citation>
    <scope>NUCLEOTIDE SEQUENCE [LARGE SCALE GENOMIC DNA]</scope>
    <source>
        <strain evidence="7">NRRL Y-27907 / 11-Y1</strain>
    </source>
</reference>
<dbReference type="EMBL" id="GL996505">
    <property type="protein sequence ID" value="EGW30519.1"/>
    <property type="molecule type" value="Genomic_DNA"/>
</dbReference>
<feature type="region of interest" description="Disordered" evidence="3">
    <location>
        <begin position="1"/>
        <end position="69"/>
    </location>
</feature>
<dbReference type="PANTHER" id="PTHR23101:SF25">
    <property type="entry name" value="GTPASE-ACTIVATING PROTEIN AND VPS9 DOMAIN-CONTAINING PROTEIN 1"/>
    <property type="match status" value="1"/>
</dbReference>
<organism evidence="7">
    <name type="scientific">Spathaspora passalidarum (strain NRRL Y-27907 / 11-Y1)</name>
    <dbReference type="NCBI Taxonomy" id="619300"/>
    <lineage>
        <taxon>Eukaryota</taxon>
        <taxon>Fungi</taxon>
        <taxon>Dikarya</taxon>
        <taxon>Ascomycota</taxon>
        <taxon>Saccharomycotina</taxon>
        <taxon>Pichiomycetes</taxon>
        <taxon>Debaryomycetaceae</taxon>
        <taxon>Spathaspora</taxon>
    </lineage>
</organism>
<dbReference type="InterPro" id="IPR041545">
    <property type="entry name" value="DUF5601"/>
</dbReference>
<protein>
    <recommendedName>
        <fullName evidence="8">VPS9 domain-containing protein</fullName>
    </recommendedName>
</protein>
<feature type="compositionally biased region" description="Polar residues" evidence="3">
    <location>
        <begin position="385"/>
        <end position="404"/>
    </location>
</feature>
<dbReference type="FunCoup" id="G3AUE3">
    <property type="interactions" value="160"/>
</dbReference>
<dbReference type="SMART" id="SM00167">
    <property type="entry name" value="VPS9"/>
    <property type="match status" value="1"/>
</dbReference>
<proteinExistence type="predicted"/>
<evidence type="ECO:0000256" key="3">
    <source>
        <dbReference type="SAM" id="MobiDB-lite"/>
    </source>
</evidence>
<feature type="compositionally biased region" description="Low complexity" evidence="3">
    <location>
        <begin position="12"/>
        <end position="37"/>
    </location>
</feature>
<dbReference type="InterPro" id="IPR037191">
    <property type="entry name" value="VPS9_dom_sf"/>
</dbReference>
<dbReference type="GO" id="GO:0005085">
    <property type="term" value="F:guanyl-nucleotide exchange factor activity"/>
    <property type="evidence" value="ECO:0007669"/>
    <property type="project" value="InterPro"/>
</dbReference>
<keyword evidence="2" id="KW-0175">Coiled coil</keyword>
<dbReference type="OMA" id="ARYTKGF"/>
<dbReference type="OrthoDB" id="300289at2759"/>
<dbReference type="Proteomes" id="UP000000709">
    <property type="component" value="Unassembled WGS sequence"/>
</dbReference>
<dbReference type="GO" id="GO:0043130">
    <property type="term" value="F:ubiquitin binding"/>
    <property type="evidence" value="ECO:0007669"/>
    <property type="project" value="InterPro"/>
</dbReference>
<dbReference type="GO" id="GO:0030139">
    <property type="term" value="C:endocytic vesicle"/>
    <property type="evidence" value="ECO:0007669"/>
    <property type="project" value="TreeGrafter"/>
</dbReference>
<dbReference type="PANTHER" id="PTHR23101">
    <property type="entry name" value="RAB GDP/GTP EXCHANGE FACTOR"/>
    <property type="match status" value="1"/>
</dbReference>
<dbReference type="GO" id="GO:0031267">
    <property type="term" value="F:small GTPase binding"/>
    <property type="evidence" value="ECO:0007669"/>
    <property type="project" value="TreeGrafter"/>
</dbReference>
<dbReference type="GO" id="GO:0016192">
    <property type="term" value="P:vesicle-mediated transport"/>
    <property type="evidence" value="ECO:0007669"/>
    <property type="project" value="InterPro"/>
</dbReference>
<feature type="region of interest" description="Disordered" evidence="3">
    <location>
        <begin position="370"/>
        <end position="404"/>
    </location>
</feature>
<feature type="domain" description="CUE" evidence="4">
    <location>
        <begin position="478"/>
        <end position="521"/>
    </location>
</feature>
<dbReference type="AlphaFoldDB" id="G3AUE3"/>
<feature type="compositionally biased region" description="Low complexity" evidence="3">
    <location>
        <begin position="53"/>
        <end position="66"/>
    </location>
</feature>
<evidence type="ECO:0000313" key="6">
    <source>
        <dbReference type="EMBL" id="EGW30519.1"/>
    </source>
</evidence>
<dbReference type="Pfam" id="PF02845">
    <property type="entry name" value="CUE"/>
    <property type="match status" value="1"/>
</dbReference>
<feature type="domain" description="VPS9" evidence="5">
    <location>
        <begin position="200"/>
        <end position="342"/>
    </location>
</feature>
<dbReference type="PROSITE" id="PS51140">
    <property type="entry name" value="CUE"/>
    <property type="match status" value="1"/>
</dbReference>
<dbReference type="Gene3D" id="1.20.1050.80">
    <property type="entry name" value="VPS9 domain"/>
    <property type="match status" value="1"/>
</dbReference>
<dbReference type="InterPro" id="IPR009060">
    <property type="entry name" value="UBA-like_sf"/>
</dbReference>
<dbReference type="PROSITE" id="PS51205">
    <property type="entry name" value="VPS9"/>
    <property type="match status" value="1"/>
</dbReference>
<dbReference type="eggNOG" id="KOG2319">
    <property type="taxonomic scope" value="Eukaryota"/>
</dbReference>
<dbReference type="SUPFAM" id="SSF46934">
    <property type="entry name" value="UBA-like"/>
    <property type="match status" value="1"/>
</dbReference>
<feature type="coiled-coil region" evidence="2">
    <location>
        <begin position="338"/>
        <end position="365"/>
    </location>
</feature>
<sequence length="523" mass="59419">MTMQPYTPPLDNGSSITSIHNSGNTTSNNNNDNLIDLSDSENTQQEGQPQPSPQAVPQVPTQAPHPEATRHASIHVDVNPSEQYQQSHRPFDFHVFLSHLRKKSADPLVRYIRSFLSSYIRQGYTFSAEQRIKIIIDFKQFMNDKFAMYEPFASMDDIDLENSREGLEKLVMNRLYDQCFPPEVVKTNPQFMPDSYTRDLILDKEFETTLEKFSWINGTHLDIDLDELGTDSTNFLDHAINELNKINQYRAPRDKIICILNACKIIFSFLKSTNKETNADAFVPLLILVIFKAKTSNLISNIHYIENFRGEEWVNRGETSYYLSSIQGAIGFIKNLGVDELTITNEEYDAHMEAWEAERKQREVEIKINQTDKTDSGGDGLLVQPQPQHIPSTPMRSADYSQQGLSPSSVLFSSAEMLGKSISNFLSPSATPPSQDQQQSQAVVPAVSQNMIDEFQNLPDNQEYQPPPPPENEINHQQLSEAYDTLREVFPNLDKNILKDIIYLNRGDVDVCIDACLQLVADE</sequence>
<keyword evidence="1" id="KW-0833">Ubl conjugation pathway</keyword>
<dbReference type="CDD" id="cd14369">
    <property type="entry name" value="CUE_VPS9_like"/>
    <property type="match status" value="1"/>
</dbReference>
<keyword evidence="7" id="KW-1185">Reference proteome</keyword>
<dbReference type="InParanoid" id="G3AUE3"/>
<dbReference type="InterPro" id="IPR045046">
    <property type="entry name" value="Vps9-like"/>
</dbReference>
<dbReference type="InterPro" id="IPR041804">
    <property type="entry name" value="Vps9_CUE"/>
</dbReference>
<evidence type="ECO:0000313" key="7">
    <source>
        <dbReference type="Proteomes" id="UP000000709"/>
    </source>
</evidence>
<dbReference type="InterPro" id="IPR003123">
    <property type="entry name" value="VPS9"/>
</dbReference>
<dbReference type="Gene3D" id="1.10.246.120">
    <property type="match status" value="1"/>
</dbReference>
<gene>
    <name evidence="6" type="ORF">SPAPADRAFT_157657</name>
</gene>